<dbReference type="AlphaFoldDB" id="A0AAW2GLK4"/>
<comment type="caution">
    <text evidence="1">The sequence shown here is derived from an EMBL/GenBank/DDBJ whole genome shotgun (WGS) entry which is preliminary data.</text>
</comment>
<organism evidence="1 2">
    <name type="scientific">Cardiocondyla obscurior</name>
    <dbReference type="NCBI Taxonomy" id="286306"/>
    <lineage>
        <taxon>Eukaryota</taxon>
        <taxon>Metazoa</taxon>
        <taxon>Ecdysozoa</taxon>
        <taxon>Arthropoda</taxon>
        <taxon>Hexapoda</taxon>
        <taxon>Insecta</taxon>
        <taxon>Pterygota</taxon>
        <taxon>Neoptera</taxon>
        <taxon>Endopterygota</taxon>
        <taxon>Hymenoptera</taxon>
        <taxon>Apocrita</taxon>
        <taxon>Aculeata</taxon>
        <taxon>Formicoidea</taxon>
        <taxon>Formicidae</taxon>
        <taxon>Myrmicinae</taxon>
        <taxon>Cardiocondyla</taxon>
    </lineage>
</organism>
<evidence type="ECO:0000313" key="2">
    <source>
        <dbReference type="Proteomes" id="UP001430953"/>
    </source>
</evidence>
<keyword evidence="2" id="KW-1185">Reference proteome</keyword>
<gene>
    <name evidence="1" type="ORF">PUN28_004066</name>
</gene>
<protein>
    <submittedName>
        <fullName evidence="1">Uncharacterized protein</fullName>
    </submittedName>
</protein>
<accession>A0AAW2GLK4</accession>
<proteinExistence type="predicted"/>
<dbReference type="EMBL" id="JADYXP020000003">
    <property type="protein sequence ID" value="KAL0129111.1"/>
    <property type="molecule type" value="Genomic_DNA"/>
</dbReference>
<name>A0AAW2GLK4_9HYME</name>
<sequence length="53" mass="6328">MKTPLRVHEKSTPPVILWSRLEKSVARRNYFRRSIPIISQTHENYNPPRIASR</sequence>
<reference evidence="1 2" key="1">
    <citation type="submission" date="2023-03" db="EMBL/GenBank/DDBJ databases">
        <title>High recombination rates correlate with genetic variation in Cardiocondyla obscurior ants.</title>
        <authorList>
            <person name="Errbii M."/>
        </authorList>
    </citation>
    <scope>NUCLEOTIDE SEQUENCE [LARGE SCALE GENOMIC DNA]</scope>
    <source>
        <strain evidence="1">Alpha-2009</strain>
        <tissue evidence="1">Whole body</tissue>
    </source>
</reference>
<evidence type="ECO:0000313" key="1">
    <source>
        <dbReference type="EMBL" id="KAL0129111.1"/>
    </source>
</evidence>
<dbReference type="Proteomes" id="UP001430953">
    <property type="component" value="Unassembled WGS sequence"/>
</dbReference>